<evidence type="ECO:0000313" key="1">
    <source>
        <dbReference type="EMBL" id="RDI67823.1"/>
    </source>
</evidence>
<protein>
    <recommendedName>
        <fullName evidence="3">Heavy-metal-associated domain-containing protein</fullName>
    </recommendedName>
</protein>
<dbReference type="STRING" id="1210086.GCA_001613105_07300"/>
<comment type="caution">
    <text evidence="1">The sequence shown here is derived from an EMBL/GenBank/DDBJ whole genome shotgun (WGS) entry which is preliminary data.</text>
</comment>
<dbReference type="RefSeq" id="WP_062513853.1">
    <property type="nucleotide sequence ID" value="NZ_QQBC01000002.1"/>
</dbReference>
<reference evidence="1 2" key="1">
    <citation type="submission" date="2018-07" db="EMBL/GenBank/DDBJ databases">
        <title>Genomic Encyclopedia of Type Strains, Phase IV (KMG-IV): sequencing the most valuable type-strain genomes for metagenomic binning, comparative biology and taxonomic classification.</title>
        <authorList>
            <person name="Goeker M."/>
        </authorList>
    </citation>
    <scope>NUCLEOTIDE SEQUENCE [LARGE SCALE GENOMIC DNA]</scope>
    <source>
        <strain evidence="1 2">DSM 44290</strain>
    </source>
</reference>
<dbReference type="Proteomes" id="UP000254869">
    <property type="component" value="Unassembled WGS sequence"/>
</dbReference>
<keyword evidence="2" id="KW-1185">Reference proteome</keyword>
<name>A0A370IAT0_9NOCA</name>
<dbReference type="GO" id="GO:0046872">
    <property type="term" value="F:metal ion binding"/>
    <property type="evidence" value="ECO:0007669"/>
    <property type="project" value="InterPro"/>
</dbReference>
<accession>A0A370IAT0</accession>
<organism evidence="1 2">
    <name type="scientific">Nocardia pseudobrasiliensis</name>
    <dbReference type="NCBI Taxonomy" id="45979"/>
    <lineage>
        <taxon>Bacteria</taxon>
        <taxon>Bacillati</taxon>
        <taxon>Actinomycetota</taxon>
        <taxon>Actinomycetes</taxon>
        <taxon>Mycobacteriales</taxon>
        <taxon>Nocardiaceae</taxon>
        <taxon>Nocardia</taxon>
    </lineage>
</organism>
<dbReference type="AlphaFoldDB" id="A0A370IAT0"/>
<dbReference type="SUPFAM" id="SSF55008">
    <property type="entry name" value="HMA, heavy metal-associated domain"/>
    <property type="match status" value="1"/>
</dbReference>
<proteinExistence type="predicted"/>
<evidence type="ECO:0000313" key="2">
    <source>
        <dbReference type="Proteomes" id="UP000254869"/>
    </source>
</evidence>
<dbReference type="Gene3D" id="3.30.70.100">
    <property type="match status" value="1"/>
</dbReference>
<sequence length="63" mass="6846">MSTYTFELPDFASEADLAERTLRGLDTVSGVSVDRAAETISVTSTLSYSEMLDVIRQNGISAR</sequence>
<dbReference type="EMBL" id="QQBC01000002">
    <property type="protein sequence ID" value="RDI67823.1"/>
    <property type="molecule type" value="Genomic_DNA"/>
</dbReference>
<dbReference type="InterPro" id="IPR036163">
    <property type="entry name" value="HMA_dom_sf"/>
</dbReference>
<evidence type="ECO:0008006" key="3">
    <source>
        <dbReference type="Google" id="ProtNLM"/>
    </source>
</evidence>
<gene>
    <name evidence="1" type="ORF">DFR76_102223</name>
</gene>